<reference evidence="7 8" key="1">
    <citation type="submission" date="2018-07" db="EMBL/GenBank/DDBJ databases">
        <title>Genomic Encyclopedia of Type Strains, Phase IV (KMG-IV): sequencing the most valuable type-strain genomes for metagenomic binning, comparative biology and taxonomic classification.</title>
        <authorList>
            <person name="Goeker M."/>
        </authorList>
    </citation>
    <scope>NUCLEOTIDE SEQUENCE [LARGE SCALE GENOMIC DNA]</scope>
    <source>
        <strain evidence="7 8">DSM 44952</strain>
    </source>
</reference>
<feature type="domain" description="Glucose-methanol-choline oxidoreductase C-terminal" evidence="6">
    <location>
        <begin position="393"/>
        <end position="519"/>
    </location>
</feature>
<dbReference type="SUPFAM" id="SSF51905">
    <property type="entry name" value="FAD/NAD(P)-binding domain"/>
    <property type="match status" value="1"/>
</dbReference>
<proteinExistence type="inferred from homology"/>
<accession>A0A370GUT6</accession>
<dbReference type="AlphaFoldDB" id="A0A370GUT6"/>
<dbReference type="Pfam" id="PF05199">
    <property type="entry name" value="GMC_oxred_C"/>
    <property type="match status" value="1"/>
</dbReference>
<dbReference type="Proteomes" id="UP000255355">
    <property type="component" value="Unassembled WGS sequence"/>
</dbReference>
<dbReference type="Gene3D" id="3.50.50.60">
    <property type="entry name" value="FAD/NAD(P)-binding domain"/>
    <property type="match status" value="2"/>
</dbReference>
<dbReference type="STRING" id="1210089.GCA_001613165_02870"/>
<keyword evidence="5" id="KW-0560">Oxidoreductase</keyword>
<evidence type="ECO:0000256" key="2">
    <source>
        <dbReference type="ARBA" id="ARBA00010790"/>
    </source>
</evidence>
<gene>
    <name evidence="7" type="ORF">DFR68_11182</name>
</gene>
<protein>
    <submittedName>
        <fullName evidence="7">Choline dehydrogenase-like flavoprotein</fullName>
    </submittedName>
</protein>
<keyword evidence="3" id="KW-0285">Flavoprotein</keyword>
<comment type="cofactor">
    <cofactor evidence="1">
        <name>FAD</name>
        <dbReference type="ChEBI" id="CHEBI:57692"/>
    </cofactor>
</comment>
<dbReference type="GO" id="GO:0016614">
    <property type="term" value="F:oxidoreductase activity, acting on CH-OH group of donors"/>
    <property type="evidence" value="ECO:0007669"/>
    <property type="project" value="InterPro"/>
</dbReference>
<evidence type="ECO:0000256" key="4">
    <source>
        <dbReference type="ARBA" id="ARBA00022827"/>
    </source>
</evidence>
<sequence length="540" mass="58652">MRIDDLREMADSELDADICIVGSGPAGLTIATELAGSPWRVLVLESGGATRDPEIDRLNDIESVGAARAVPHRDARNRVLGGSSDTWSGRCGYFDEIDFSCRPWIPGSGWPIGAAEILPYLGRAARHLGIGYGSGFNDDAFWGLAGRPRPDDPVDPGLLRPYFWQISKDPGDPFDAKRFGAHVAGTPAPNVRVAVQATVTHITTDPRGSRVESLEVTGADLRRRTVRADRVVLAAGGIENARLLLASRRVLPHGVGNRNDLVGRYLMDHRCGAVGTFDAAASAAARDRFGKYVVRSPHGTHTFLHGLALSERIQREEGLLNCALWIQEVPADDDPWDAVKRLLRGHGSRHDMRLMLGSTGLLLSGARRRLIHRTGLPHRLDRVELRCMVEQQPDPASRITLAERTDRLGLPIARIDWKTGELEDRTVRRAAELAETEFARLGYAAPVLHDWARTGAAAPLQLTDWAHPTGTTRMATDARDGVVTPECRVHEVENLYVAGSSVFPTNGHVNPTLMILALAVRLADQLKSGTATSAPPAAAS</sequence>
<dbReference type="PANTHER" id="PTHR42784:SF1">
    <property type="entry name" value="PYRANOSE 2-OXIDASE"/>
    <property type="match status" value="1"/>
</dbReference>
<evidence type="ECO:0000259" key="6">
    <source>
        <dbReference type="Pfam" id="PF05199"/>
    </source>
</evidence>
<evidence type="ECO:0000313" key="8">
    <source>
        <dbReference type="Proteomes" id="UP000255355"/>
    </source>
</evidence>
<evidence type="ECO:0000313" key="7">
    <source>
        <dbReference type="EMBL" id="RDI46324.1"/>
    </source>
</evidence>
<dbReference type="InterPro" id="IPR051473">
    <property type="entry name" value="P2Ox-like"/>
</dbReference>
<dbReference type="PANTHER" id="PTHR42784">
    <property type="entry name" value="PYRANOSE 2-OXIDASE"/>
    <property type="match status" value="1"/>
</dbReference>
<dbReference type="EMBL" id="QQAZ01000011">
    <property type="protein sequence ID" value="RDI46324.1"/>
    <property type="molecule type" value="Genomic_DNA"/>
</dbReference>
<dbReference type="InterPro" id="IPR036188">
    <property type="entry name" value="FAD/NAD-bd_sf"/>
</dbReference>
<evidence type="ECO:0000256" key="3">
    <source>
        <dbReference type="ARBA" id="ARBA00022630"/>
    </source>
</evidence>
<keyword evidence="8" id="KW-1185">Reference proteome</keyword>
<evidence type="ECO:0000256" key="1">
    <source>
        <dbReference type="ARBA" id="ARBA00001974"/>
    </source>
</evidence>
<comment type="similarity">
    <text evidence="2">Belongs to the GMC oxidoreductase family.</text>
</comment>
<comment type="caution">
    <text evidence="7">The sequence shown here is derived from an EMBL/GenBank/DDBJ whole genome shotgun (WGS) entry which is preliminary data.</text>
</comment>
<dbReference type="RefSeq" id="WP_068019472.1">
    <property type="nucleotide sequence ID" value="NZ_QQAZ01000011.1"/>
</dbReference>
<name>A0A370GUT6_9NOCA</name>
<keyword evidence="4" id="KW-0274">FAD</keyword>
<dbReference type="InterPro" id="IPR007867">
    <property type="entry name" value="GMC_OxRtase_C"/>
</dbReference>
<organism evidence="7 8">
    <name type="scientific">Nocardia mexicana</name>
    <dbReference type="NCBI Taxonomy" id="279262"/>
    <lineage>
        <taxon>Bacteria</taxon>
        <taxon>Bacillati</taxon>
        <taxon>Actinomycetota</taxon>
        <taxon>Actinomycetes</taxon>
        <taxon>Mycobacteriales</taxon>
        <taxon>Nocardiaceae</taxon>
        <taxon>Nocardia</taxon>
    </lineage>
</organism>
<evidence type="ECO:0000256" key="5">
    <source>
        <dbReference type="ARBA" id="ARBA00023002"/>
    </source>
</evidence>